<dbReference type="EMBL" id="KN124443">
    <property type="protein sequence ID" value="KFO21194.1"/>
    <property type="molecule type" value="Genomic_DNA"/>
</dbReference>
<dbReference type="Proteomes" id="UP000028990">
    <property type="component" value="Unassembled WGS sequence"/>
</dbReference>
<proteinExistence type="predicted"/>
<accession>A0A091CQ26</accession>
<evidence type="ECO:0000313" key="2">
    <source>
        <dbReference type="Proteomes" id="UP000028990"/>
    </source>
</evidence>
<evidence type="ECO:0000313" key="1">
    <source>
        <dbReference type="EMBL" id="KFO21194.1"/>
    </source>
</evidence>
<protein>
    <submittedName>
        <fullName evidence="1">Uncharacterized protein</fullName>
    </submittedName>
</protein>
<dbReference type="AlphaFoldDB" id="A0A091CQ26"/>
<gene>
    <name evidence="1" type="ORF">H920_17412</name>
</gene>
<organism evidence="1 2">
    <name type="scientific">Fukomys damarensis</name>
    <name type="common">Damaraland mole rat</name>
    <name type="synonym">Cryptomys damarensis</name>
    <dbReference type="NCBI Taxonomy" id="885580"/>
    <lineage>
        <taxon>Eukaryota</taxon>
        <taxon>Metazoa</taxon>
        <taxon>Chordata</taxon>
        <taxon>Craniata</taxon>
        <taxon>Vertebrata</taxon>
        <taxon>Euteleostomi</taxon>
        <taxon>Mammalia</taxon>
        <taxon>Eutheria</taxon>
        <taxon>Euarchontoglires</taxon>
        <taxon>Glires</taxon>
        <taxon>Rodentia</taxon>
        <taxon>Hystricomorpha</taxon>
        <taxon>Bathyergidae</taxon>
        <taxon>Fukomys</taxon>
    </lineage>
</organism>
<name>A0A091CQ26_FUKDA</name>
<sequence length="139" mass="15214">MWAVRGLGGGSIASGPAVEVMDVGLDLAPIWKFSCLGATCKDLHISELQLLSFHLNLASRASSWAGPAGTYRQHLAPVMTLRGQTSEGPLYPLLKMSPSMETQYLPMLFIKMWQIRNSGGEVWPPGVCAKYVRETHLDL</sequence>
<reference evidence="1 2" key="1">
    <citation type="submission" date="2013-11" db="EMBL/GenBank/DDBJ databases">
        <title>The Damaraland mole rat (Fukomys damarensis) genome and evolution of African mole rats.</title>
        <authorList>
            <person name="Gladyshev V.N."/>
            <person name="Fang X."/>
        </authorList>
    </citation>
    <scope>NUCLEOTIDE SEQUENCE [LARGE SCALE GENOMIC DNA]</scope>
    <source>
        <tissue evidence="1">Liver</tissue>
    </source>
</reference>
<keyword evidence="2" id="KW-1185">Reference proteome</keyword>